<accession>A0A8X6LAD1</accession>
<organism evidence="1 2">
    <name type="scientific">Trichonephila clavata</name>
    <name type="common">Joro spider</name>
    <name type="synonym">Nephila clavata</name>
    <dbReference type="NCBI Taxonomy" id="2740835"/>
    <lineage>
        <taxon>Eukaryota</taxon>
        <taxon>Metazoa</taxon>
        <taxon>Ecdysozoa</taxon>
        <taxon>Arthropoda</taxon>
        <taxon>Chelicerata</taxon>
        <taxon>Arachnida</taxon>
        <taxon>Araneae</taxon>
        <taxon>Araneomorphae</taxon>
        <taxon>Entelegynae</taxon>
        <taxon>Araneoidea</taxon>
        <taxon>Nephilidae</taxon>
        <taxon>Trichonephila</taxon>
    </lineage>
</organism>
<keyword evidence="2" id="KW-1185">Reference proteome</keyword>
<name>A0A8X6LAD1_TRICU</name>
<dbReference type="EMBL" id="BMAO01025412">
    <property type="protein sequence ID" value="GFR02395.1"/>
    <property type="molecule type" value="Genomic_DNA"/>
</dbReference>
<gene>
    <name evidence="1" type="ORF">TNCT_243431</name>
</gene>
<comment type="caution">
    <text evidence="1">The sequence shown here is derived from an EMBL/GenBank/DDBJ whole genome shotgun (WGS) entry which is preliminary data.</text>
</comment>
<reference evidence="1" key="1">
    <citation type="submission" date="2020-07" db="EMBL/GenBank/DDBJ databases">
        <title>Multicomponent nature underlies the extraordinary mechanical properties of spider dragline silk.</title>
        <authorList>
            <person name="Kono N."/>
            <person name="Nakamura H."/>
            <person name="Mori M."/>
            <person name="Yoshida Y."/>
            <person name="Ohtoshi R."/>
            <person name="Malay A.D."/>
            <person name="Moran D.A.P."/>
            <person name="Tomita M."/>
            <person name="Numata K."/>
            <person name="Arakawa K."/>
        </authorList>
    </citation>
    <scope>NUCLEOTIDE SEQUENCE</scope>
</reference>
<proteinExistence type="predicted"/>
<evidence type="ECO:0000313" key="1">
    <source>
        <dbReference type="EMBL" id="GFR02395.1"/>
    </source>
</evidence>
<dbReference type="Proteomes" id="UP000887116">
    <property type="component" value="Unassembled WGS sequence"/>
</dbReference>
<dbReference type="AlphaFoldDB" id="A0A8X6LAD1"/>
<evidence type="ECO:0000313" key="2">
    <source>
        <dbReference type="Proteomes" id="UP000887116"/>
    </source>
</evidence>
<protein>
    <submittedName>
        <fullName evidence="1">Uncharacterized protein</fullName>
    </submittedName>
</protein>
<sequence>MLLRWQRYEYERCLAEIEGRYGCWQRESKGASLAFAWIIEMTLIKTNSDWSLRQIASHTIIPCCLDVQRMTQINHRFLAMLLQHTCAIIILIKTKGD</sequence>